<dbReference type="OrthoDB" id="205255at2759"/>
<dbReference type="AlphaFoldDB" id="A0A2B7XLD1"/>
<dbReference type="GO" id="GO:0016020">
    <property type="term" value="C:membrane"/>
    <property type="evidence" value="ECO:0007669"/>
    <property type="project" value="TreeGrafter"/>
</dbReference>
<dbReference type="SUPFAM" id="SSF110004">
    <property type="entry name" value="Glycolipid transfer protein, GLTP"/>
    <property type="match status" value="1"/>
</dbReference>
<proteinExistence type="predicted"/>
<gene>
    <name evidence="3" type="ORF">GX51_00557</name>
</gene>
<dbReference type="Proteomes" id="UP000224080">
    <property type="component" value="Unassembled WGS sequence"/>
</dbReference>
<evidence type="ECO:0000259" key="2">
    <source>
        <dbReference type="Pfam" id="PF08718"/>
    </source>
</evidence>
<reference evidence="3 4" key="1">
    <citation type="submission" date="2017-10" db="EMBL/GenBank/DDBJ databases">
        <title>Comparative genomics in systemic dimorphic fungi from Ajellomycetaceae.</title>
        <authorList>
            <person name="Munoz J.F."/>
            <person name="Mcewen J.G."/>
            <person name="Clay O.K."/>
            <person name="Cuomo C.A."/>
        </authorList>
    </citation>
    <scope>NUCLEOTIDE SEQUENCE [LARGE SCALE GENOMIC DNA]</scope>
    <source>
        <strain evidence="3 4">UAMH130</strain>
    </source>
</reference>
<dbReference type="GO" id="GO:1902387">
    <property type="term" value="F:ceramide 1-phosphate binding"/>
    <property type="evidence" value="ECO:0007669"/>
    <property type="project" value="TreeGrafter"/>
</dbReference>
<dbReference type="InterPro" id="IPR014830">
    <property type="entry name" value="Glycolipid_transfer_prot_dom"/>
</dbReference>
<name>A0A2B7XLD1_9EURO</name>
<keyword evidence="4" id="KW-1185">Reference proteome</keyword>
<feature type="domain" description="Glycolipid transfer protein" evidence="2">
    <location>
        <begin position="32"/>
        <end position="170"/>
    </location>
</feature>
<dbReference type="PANTHER" id="PTHR10219:SF25">
    <property type="entry name" value="PLECKSTRIN HOMOLOGY DOMAIN-CONTAINING FAMILY A MEMBER 8"/>
    <property type="match status" value="1"/>
</dbReference>
<dbReference type="Gene3D" id="1.10.3520.10">
    <property type="entry name" value="Glycolipid transfer protein"/>
    <property type="match status" value="1"/>
</dbReference>
<sequence>MASTKVIPPGGTWFDTLQRGFDAVPISDDNAISTSEFLEAAEALTTLFDLLGSVAFTPVKNDLLGNIKKIRERQLAAPAESETLQALVLNELKAKKNTASGGLLWLLRGLDFTAKALRHNISNPGEELSASFRAAYGDSLKPYHNFLVKPIFVAAMGATPYRKDFYAKLGDDPAKCQAALELSTASLEKIVSILKEFLETPEVKKALS</sequence>
<dbReference type="GO" id="GO:1902388">
    <property type="term" value="F:ceramide 1-phosphate transfer activity"/>
    <property type="evidence" value="ECO:0007669"/>
    <property type="project" value="TreeGrafter"/>
</dbReference>
<dbReference type="STRING" id="2060905.A0A2B7XLD1"/>
<dbReference type="Pfam" id="PF08718">
    <property type="entry name" value="GLTP"/>
    <property type="match status" value="1"/>
</dbReference>
<organism evidence="3 4">
    <name type="scientific">Blastomyces parvus</name>
    <dbReference type="NCBI Taxonomy" id="2060905"/>
    <lineage>
        <taxon>Eukaryota</taxon>
        <taxon>Fungi</taxon>
        <taxon>Dikarya</taxon>
        <taxon>Ascomycota</taxon>
        <taxon>Pezizomycotina</taxon>
        <taxon>Eurotiomycetes</taxon>
        <taxon>Eurotiomycetidae</taxon>
        <taxon>Onygenales</taxon>
        <taxon>Ajellomycetaceae</taxon>
        <taxon>Blastomyces</taxon>
    </lineage>
</organism>
<dbReference type="InterPro" id="IPR036497">
    <property type="entry name" value="GLTP_sf"/>
</dbReference>
<evidence type="ECO:0000313" key="3">
    <source>
        <dbReference type="EMBL" id="PGH09452.1"/>
    </source>
</evidence>
<evidence type="ECO:0000313" key="4">
    <source>
        <dbReference type="Proteomes" id="UP000224080"/>
    </source>
</evidence>
<dbReference type="PANTHER" id="PTHR10219">
    <property type="entry name" value="GLYCOLIPID TRANSFER PROTEIN-RELATED"/>
    <property type="match status" value="1"/>
</dbReference>
<dbReference type="GO" id="GO:0005829">
    <property type="term" value="C:cytosol"/>
    <property type="evidence" value="ECO:0007669"/>
    <property type="project" value="TreeGrafter"/>
</dbReference>
<dbReference type="EMBL" id="PDNC01000004">
    <property type="protein sequence ID" value="PGH09452.1"/>
    <property type="molecule type" value="Genomic_DNA"/>
</dbReference>
<comment type="caution">
    <text evidence="3">The sequence shown here is derived from an EMBL/GenBank/DDBJ whole genome shotgun (WGS) entry which is preliminary data.</text>
</comment>
<keyword evidence="1" id="KW-0813">Transport</keyword>
<protein>
    <recommendedName>
        <fullName evidence="2">Glycolipid transfer protein domain-containing protein</fullName>
    </recommendedName>
</protein>
<evidence type="ECO:0000256" key="1">
    <source>
        <dbReference type="ARBA" id="ARBA00022448"/>
    </source>
</evidence>
<accession>A0A2B7XLD1</accession>
<dbReference type="FunFam" id="1.10.3520.10:FF:000001">
    <property type="entry name" value="Pleckstrin domain-containing family A member 8"/>
    <property type="match status" value="1"/>
</dbReference>